<keyword evidence="2" id="KW-1185">Reference proteome</keyword>
<evidence type="ECO:0008006" key="3">
    <source>
        <dbReference type="Google" id="ProtNLM"/>
    </source>
</evidence>
<evidence type="ECO:0000313" key="2">
    <source>
        <dbReference type="Proteomes" id="UP001175227"/>
    </source>
</evidence>
<accession>A0AA39NN04</accession>
<name>A0AA39NN04_9AGAR</name>
<protein>
    <recommendedName>
        <fullName evidence="3">Protein kinase domain-containing protein</fullName>
    </recommendedName>
</protein>
<evidence type="ECO:0000313" key="1">
    <source>
        <dbReference type="EMBL" id="KAK0468652.1"/>
    </source>
</evidence>
<comment type="caution">
    <text evidence="1">The sequence shown here is derived from an EMBL/GenBank/DDBJ whole genome shotgun (WGS) entry which is preliminary data.</text>
</comment>
<dbReference type="SUPFAM" id="SSF56112">
    <property type="entry name" value="Protein kinase-like (PK-like)"/>
    <property type="match status" value="1"/>
</dbReference>
<dbReference type="Proteomes" id="UP001175227">
    <property type="component" value="Unassembled WGS sequence"/>
</dbReference>
<sequence>MSTLTTVPSLESTYFSGTLLQLYSQPPPDCPENTEAFYEENAFIMTEIADRLDASIARSVPVPPRSLNVSIVLDKRLLCSTRRITHVWTAHVQNSSSKATYPLTLVAKIYDPVYFGEVDVFDPFVLLDSSVSLEPQSYQRLQSLYGAKVPRFYGHFVAPLPSQRNRTVNVVLMEYIHGRDIRDLATQEKAGALCPTHKDTLIDAALRLYFGIYALGVEQKDMQPRNVILRPRRKDGPFCSTTGCPLRYEADCKDMQMTMVDFEWVKFRNPDGQFSDPVTQMAHVEGIKPLYH</sequence>
<organism evidence="1 2">
    <name type="scientific">Armillaria novae-zelandiae</name>
    <dbReference type="NCBI Taxonomy" id="153914"/>
    <lineage>
        <taxon>Eukaryota</taxon>
        <taxon>Fungi</taxon>
        <taxon>Dikarya</taxon>
        <taxon>Basidiomycota</taxon>
        <taxon>Agaricomycotina</taxon>
        <taxon>Agaricomycetes</taxon>
        <taxon>Agaricomycetidae</taxon>
        <taxon>Agaricales</taxon>
        <taxon>Marasmiineae</taxon>
        <taxon>Physalacriaceae</taxon>
        <taxon>Armillaria</taxon>
    </lineage>
</organism>
<dbReference type="InterPro" id="IPR011009">
    <property type="entry name" value="Kinase-like_dom_sf"/>
</dbReference>
<proteinExistence type="predicted"/>
<gene>
    <name evidence="1" type="ORF">IW261DRAFT_1573639</name>
</gene>
<dbReference type="EMBL" id="JAUEPR010000069">
    <property type="protein sequence ID" value="KAK0468652.1"/>
    <property type="molecule type" value="Genomic_DNA"/>
</dbReference>
<dbReference type="AlphaFoldDB" id="A0AA39NN04"/>
<reference evidence="1" key="1">
    <citation type="submission" date="2023-06" db="EMBL/GenBank/DDBJ databases">
        <authorList>
            <consortium name="Lawrence Berkeley National Laboratory"/>
            <person name="Ahrendt S."/>
            <person name="Sahu N."/>
            <person name="Indic B."/>
            <person name="Wong-Bajracharya J."/>
            <person name="Merenyi Z."/>
            <person name="Ke H.-M."/>
            <person name="Monk M."/>
            <person name="Kocsube S."/>
            <person name="Drula E."/>
            <person name="Lipzen A."/>
            <person name="Balint B."/>
            <person name="Henrissat B."/>
            <person name="Andreopoulos B."/>
            <person name="Martin F.M."/>
            <person name="Harder C.B."/>
            <person name="Rigling D."/>
            <person name="Ford K.L."/>
            <person name="Foster G.D."/>
            <person name="Pangilinan J."/>
            <person name="Papanicolaou A."/>
            <person name="Barry K."/>
            <person name="LaButti K."/>
            <person name="Viragh M."/>
            <person name="Koriabine M."/>
            <person name="Yan M."/>
            <person name="Riley R."/>
            <person name="Champramary S."/>
            <person name="Plett K.L."/>
            <person name="Tsai I.J."/>
            <person name="Slot J."/>
            <person name="Sipos G."/>
            <person name="Plett J."/>
            <person name="Nagy L.G."/>
            <person name="Grigoriev I.V."/>
        </authorList>
    </citation>
    <scope>NUCLEOTIDE SEQUENCE</scope>
    <source>
        <strain evidence="1">ICMP 16352</strain>
    </source>
</reference>